<protein>
    <submittedName>
        <fullName evidence="2">Uncharacterized protein</fullName>
    </submittedName>
</protein>
<comment type="caution">
    <text evidence="2">The sequence shown here is derived from an EMBL/GenBank/DDBJ whole genome shotgun (WGS) entry which is preliminary data.</text>
</comment>
<keyword evidence="3" id="KW-1185">Reference proteome</keyword>
<gene>
    <name evidence="2" type="ORF">AAFF_G00130390</name>
</gene>
<name>A0AAD7RTN7_9TELE</name>
<dbReference type="Proteomes" id="UP001221898">
    <property type="component" value="Unassembled WGS sequence"/>
</dbReference>
<sequence length="132" mass="15148">MKPAGRSSEREQQDEPAIRQQLARRRRKNHPGICFGNIHPQRKWRAVGELTYGIPRFALTIVETWVELFILCPPPLLWHRLPAPDTTSAGTLPLDRSSGCEIPPDHSCWEMTPERNQGMGYEVKFPANHRGR</sequence>
<evidence type="ECO:0000313" key="3">
    <source>
        <dbReference type="Proteomes" id="UP001221898"/>
    </source>
</evidence>
<proteinExistence type="predicted"/>
<dbReference type="EMBL" id="JAINUG010000190">
    <property type="protein sequence ID" value="KAJ8388806.1"/>
    <property type="molecule type" value="Genomic_DNA"/>
</dbReference>
<evidence type="ECO:0000256" key="1">
    <source>
        <dbReference type="SAM" id="MobiDB-lite"/>
    </source>
</evidence>
<evidence type="ECO:0000313" key="2">
    <source>
        <dbReference type="EMBL" id="KAJ8388806.1"/>
    </source>
</evidence>
<organism evidence="2 3">
    <name type="scientific">Aldrovandia affinis</name>
    <dbReference type="NCBI Taxonomy" id="143900"/>
    <lineage>
        <taxon>Eukaryota</taxon>
        <taxon>Metazoa</taxon>
        <taxon>Chordata</taxon>
        <taxon>Craniata</taxon>
        <taxon>Vertebrata</taxon>
        <taxon>Euteleostomi</taxon>
        <taxon>Actinopterygii</taxon>
        <taxon>Neopterygii</taxon>
        <taxon>Teleostei</taxon>
        <taxon>Notacanthiformes</taxon>
        <taxon>Halosauridae</taxon>
        <taxon>Aldrovandia</taxon>
    </lineage>
</organism>
<feature type="region of interest" description="Disordered" evidence="1">
    <location>
        <begin position="1"/>
        <end position="31"/>
    </location>
</feature>
<reference evidence="2" key="1">
    <citation type="journal article" date="2023" name="Science">
        <title>Genome structures resolve the early diversification of teleost fishes.</title>
        <authorList>
            <person name="Parey E."/>
            <person name="Louis A."/>
            <person name="Montfort J."/>
            <person name="Bouchez O."/>
            <person name="Roques C."/>
            <person name="Iampietro C."/>
            <person name="Lluch J."/>
            <person name="Castinel A."/>
            <person name="Donnadieu C."/>
            <person name="Desvignes T."/>
            <person name="Floi Bucao C."/>
            <person name="Jouanno E."/>
            <person name="Wen M."/>
            <person name="Mejri S."/>
            <person name="Dirks R."/>
            <person name="Jansen H."/>
            <person name="Henkel C."/>
            <person name="Chen W.J."/>
            <person name="Zahm M."/>
            <person name="Cabau C."/>
            <person name="Klopp C."/>
            <person name="Thompson A.W."/>
            <person name="Robinson-Rechavi M."/>
            <person name="Braasch I."/>
            <person name="Lecointre G."/>
            <person name="Bobe J."/>
            <person name="Postlethwait J.H."/>
            <person name="Berthelot C."/>
            <person name="Roest Crollius H."/>
            <person name="Guiguen Y."/>
        </authorList>
    </citation>
    <scope>NUCLEOTIDE SEQUENCE</scope>
    <source>
        <strain evidence="2">NC1722</strain>
    </source>
</reference>
<accession>A0AAD7RTN7</accession>
<feature type="compositionally biased region" description="Basic and acidic residues" evidence="1">
    <location>
        <begin position="7"/>
        <end position="17"/>
    </location>
</feature>
<dbReference type="AlphaFoldDB" id="A0AAD7RTN7"/>